<dbReference type="Proteomes" id="UP000663860">
    <property type="component" value="Unassembled WGS sequence"/>
</dbReference>
<sequence>MKQQSKTIKDNEDNTTSEMVKHFQQKKFLCLLDNYDAFVIDEENYYWKMRTKESIYSIISQSFDTHGETNPAWEPILYKTKKQIQRKIQLNQENYNKYKRTKM</sequence>
<proteinExistence type="predicted"/>
<accession>A0A815FVN9</accession>
<organism evidence="1 3">
    <name type="scientific">Adineta steineri</name>
    <dbReference type="NCBI Taxonomy" id="433720"/>
    <lineage>
        <taxon>Eukaryota</taxon>
        <taxon>Metazoa</taxon>
        <taxon>Spiralia</taxon>
        <taxon>Gnathifera</taxon>
        <taxon>Rotifera</taxon>
        <taxon>Eurotatoria</taxon>
        <taxon>Bdelloidea</taxon>
        <taxon>Adinetida</taxon>
        <taxon>Adinetidae</taxon>
        <taxon>Adineta</taxon>
    </lineage>
</organism>
<evidence type="ECO:0000313" key="3">
    <source>
        <dbReference type="Proteomes" id="UP000663860"/>
    </source>
</evidence>
<name>A0A815FVN9_9BILA</name>
<dbReference type="Proteomes" id="UP000663868">
    <property type="component" value="Unassembled WGS sequence"/>
</dbReference>
<dbReference type="EMBL" id="CAJOBB010007332">
    <property type="protein sequence ID" value="CAF4184069.1"/>
    <property type="molecule type" value="Genomic_DNA"/>
</dbReference>
<dbReference type="EMBL" id="CAJNOE010000764">
    <property type="protein sequence ID" value="CAF1328589.1"/>
    <property type="molecule type" value="Genomic_DNA"/>
</dbReference>
<dbReference type="AlphaFoldDB" id="A0A815FVN9"/>
<reference evidence="1" key="1">
    <citation type="submission" date="2021-02" db="EMBL/GenBank/DDBJ databases">
        <authorList>
            <person name="Nowell W R."/>
        </authorList>
    </citation>
    <scope>NUCLEOTIDE SEQUENCE</scope>
</reference>
<protein>
    <submittedName>
        <fullName evidence="1">Uncharacterized protein</fullName>
    </submittedName>
</protein>
<comment type="caution">
    <text evidence="1">The sequence shown here is derived from an EMBL/GenBank/DDBJ whole genome shotgun (WGS) entry which is preliminary data.</text>
</comment>
<evidence type="ECO:0000313" key="2">
    <source>
        <dbReference type="EMBL" id="CAF4184069.1"/>
    </source>
</evidence>
<gene>
    <name evidence="1" type="ORF">IZO911_LOCUS35557</name>
    <name evidence="2" type="ORF">KXQ929_LOCUS39121</name>
</gene>
<evidence type="ECO:0000313" key="1">
    <source>
        <dbReference type="EMBL" id="CAF1328589.1"/>
    </source>
</evidence>